<evidence type="ECO:0000256" key="3">
    <source>
        <dbReference type="ARBA" id="ARBA00023242"/>
    </source>
</evidence>
<keyword evidence="2 4" id="KW-0694">RNA-binding</keyword>
<evidence type="ECO:0000256" key="2">
    <source>
        <dbReference type="ARBA" id="ARBA00022884"/>
    </source>
</evidence>
<evidence type="ECO:0000313" key="8">
    <source>
        <dbReference type="Proteomes" id="UP000054007"/>
    </source>
</evidence>
<feature type="region of interest" description="Disordered" evidence="5">
    <location>
        <begin position="1"/>
        <end position="75"/>
    </location>
</feature>
<proteinExistence type="predicted"/>
<dbReference type="EMBL" id="KN880433">
    <property type="protein sequence ID" value="KIY73917.1"/>
    <property type="molecule type" value="Genomic_DNA"/>
</dbReference>
<evidence type="ECO:0000313" key="7">
    <source>
        <dbReference type="EMBL" id="KIY73917.1"/>
    </source>
</evidence>
<dbReference type="SUPFAM" id="SSF54928">
    <property type="entry name" value="RNA-binding domain, RBD"/>
    <property type="match status" value="1"/>
</dbReference>
<dbReference type="InterPro" id="IPR000504">
    <property type="entry name" value="RRM_dom"/>
</dbReference>
<reference evidence="7 8" key="1">
    <citation type="journal article" date="2015" name="Fungal Genet. Biol.">
        <title>Evolution of novel wood decay mechanisms in Agaricales revealed by the genome sequences of Fistulina hepatica and Cylindrobasidium torrendii.</title>
        <authorList>
            <person name="Floudas D."/>
            <person name="Held B.W."/>
            <person name="Riley R."/>
            <person name="Nagy L.G."/>
            <person name="Koehler G."/>
            <person name="Ransdell A.S."/>
            <person name="Younus H."/>
            <person name="Chow J."/>
            <person name="Chiniquy J."/>
            <person name="Lipzen A."/>
            <person name="Tritt A."/>
            <person name="Sun H."/>
            <person name="Haridas S."/>
            <person name="LaButti K."/>
            <person name="Ohm R.A."/>
            <person name="Kues U."/>
            <person name="Blanchette R.A."/>
            <person name="Grigoriev I.V."/>
            <person name="Minto R.E."/>
            <person name="Hibbett D.S."/>
        </authorList>
    </citation>
    <scope>NUCLEOTIDE SEQUENCE [LARGE SCALE GENOMIC DNA]</scope>
    <source>
        <strain evidence="7 8">FP15055 ss-10</strain>
    </source>
</reference>
<dbReference type="PROSITE" id="PS50102">
    <property type="entry name" value="RRM"/>
    <property type="match status" value="1"/>
</dbReference>
<evidence type="ECO:0000259" key="6">
    <source>
        <dbReference type="PROSITE" id="PS50102"/>
    </source>
</evidence>
<dbReference type="InterPro" id="IPR012677">
    <property type="entry name" value="Nucleotide-bd_a/b_plait_sf"/>
</dbReference>
<dbReference type="STRING" id="1314674.A0A0D7BU25"/>
<name>A0A0D7BU25_9AGAR</name>
<evidence type="ECO:0000256" key="4">
    <source>
        <dbReference type="PROSITE-ProRule" id="PRU00176"/>
    </source>
</evidence>
<sequence>MLSGQLSKKTTKKKASKPSERKIATPVKPIEPEADKEDDEVEIPLHGLSESEDEDSSDDDEINDPAPLDISKLPTVAKDDATVKRKLEKAKAKRGPQEERGVIYLGRLPHGFYEDQLRGYFTQFGDITRLRLSRNKRTGASKHYGFIEFDSASVAQIVAETMDNYLLMSHILRCKIIPKDEVHPELWVGSNRKFRLVPRDRIHRVKHDKERTDEQKDKVVTRLVNRQDQRKRKLEAAGIKYDFESVAYKKPAPTVS</sequence>
<dbReference type="PANTHER" id="PTHR46754">
    <property type="entry name" value="MKI67 FHA DOMAIN-INTERACTING NUCLEOLAR PHOSPHOPROTEIN"/>
    <property type="match status" value="1"/>
</dbReference>
<feature type="domain" description="RRM" evidence="6">
    <location>
        <begin position="101"/>
        <end position="179"/>
    </location>
</feature>
<protein>
    <submittedName>
        <fullName evidence="7">RNA-binding domain-containing protein</fullName>
    </submittedName>
</protein>
<dbReference type="SMART" id="SM00360">
    <property type="entry name" value="RRM"/>
    <property type="match status" value="1"/>
</dbReference>
<dbReference type="GO" id="GO:0003723">
    <property type="term" value="F:RNA binding"/>
    <property type="evidence" value="ECO:0007669"/>
    <property type="project" value="UniProtKB-UniRule"/>
</dbReference>
<keyword evidence="3" id="KW-0539">Nucleus</keyword>
<organism evidence="7 8">
    <name type="scientific">Cylindrobasidium torrendii FP15055 ss-10</name>
    <dbReference type="NCBI Taxonomy" id="1314674"/>
    <lineage>
        <taxon>Eukaryota</taxon>
        <taxon>Fungi</taxon>
        <taxon>Dikarya</taxon>
        <taxon>Basidiomycota</taxon>
        <taxon>Agaricomycotina</taxon>
        <taxon>Agaricomycetes</taxon>
        <taxon>Agaricomycetidae</taxon>
        <taxon>Agaricales</taxon>
        <taxon>Marasmiineae</taxon>
        <taxon>Physalacriaceae</taxon>
        <taxon>Cylindrobasidium</taxon>
    </lineage>
</organism>
<accession>A0A0D7BU25</accession>
<dbReference type="OrthoDB" id="21467at2759"/>
<dbReference type="CDD" id="cd12307">
    <property type="entry name" value="RRM_NIFK_like"/>
    <property type="match status" value="1"/>
</dbReference>
<comment type="subcellular location">
    <subcellularLocation>
        <location evidence="1">Nucleus</location>
        <location evidence="1">Nucleolus</location>
    </subcellularLocation>
</comment>
<dbReference type="AlphaFoldDB" id="A0A0D7BU25"/>
<dbReference type="GO" id="GO:0005730">
    <property type="term" value="C:nucleolus"/>
    <property type="evidence" value="ECO:0007669"/>
    <property type="project" value="UniProtKB-SubCell"/>
</dbReference>
<dbReference type="Proteomes" id="UP000054007">
    <property type="component" value="Unassembled WGS sequence"/>
</dbReference>
<dbReference type="Gene3D" id="3.30.70.330">
    <property type="match status" value="1"/>
</dbReference>
<feature type="compositionally biased region" description="Acidic residues" evidence="5">
    <location>
        <begin position="32"/>
        <end position="42"/>
    </location>
</feature>
<evidence type="ECO:0000256" key="1">
    <source>
        <dbReference type="ARBA" id="ARBA00004604"/>
    </source>
</evidence>
<evidence type="ECO:0000256" key="5">
    <source>
        <dbReference type="SAM" id="MobiDB-lite"/>
    </source>
</evidence>
<keyword evidence="8" id="KW-1185">Reference proteome</keyword>
<gene>
    <name evidence="7" type="ORF">CYLTODRAFT_416569</name>
</gene>
<dbReference type="Pfam" id="PF00076">
    <property type="entry name" value="RRM_1"/>
    <property type="match status" value="1"/>
</dbReference>
<feature type="compositionally biased region" description="Acidic residues" evidence="5">
    <location>
        <begin position="50"/>
        <end position="63"/>
    </location>
</feature>
<dbReference type="InterPro" id="IPR035979">
    <property type="entry name" value="RBD_domain_sf"/>
</dbReference>